<keyword evidence="6 9" id="KW-0472">Membrane</keyword>
<feature type="transmembrane region" description="Helical" evidence="9">
    <location>
        <begin position="326"/>
        <end position="345"/>
    </location>
</feature>
<evidence type="ECO:0000256" key="8">
    <source>
        <dbReference type="SAM" id="MobiDB-lite"/>
    </source>
</evidence>
<evidence type="ECO:0000256" key="2">
    <source>
        <dbReference type="ARBA" id="ARBA00022475"/>
    </source>
</evidence>
<dbReference type="GO" id="GO:0016758">
    <property type="term" value="F:hexosyltransferase activity"/>
    <property type="evidence" value="ECO:0007669"/>
    <property type="project" value="InterPro"/>
</dbReference>
<feature type="transmembrane region" description="Helical" evidence="9">
    <location>
        <begin position="265"/>
        <end position="288"/>
    </location>
</feature>
<evidence type="ECO:0000256" key="4">
    <source>
        <dbReference type="ARBA" id="ARBA00022692"/>
    </source>
</evidence>
<evidence type="ECO:0000313" key="11">
    <source>
        <dbReference type="Proteomes" id="UP000319210"/>
    </source>
</evidence>
<sequence>MTRAHPTEHSDDRTAAHPDRPAPVVRPTAHDETALAAAELLGGPAGRRTARRPPWQTAAQVAVLVLIGMFALGMVQKLPCYDGGWFSGQTAQYVHACYSDIPHLYTGRGFADGFVPYLDRLPDQLSGGMEYLEYPVLTGAFMQLADWLTLGVDGMQEEQQLYWMVNSGLLLVCAVVLVLCVLRTHRNRPWDALMVALAPALALTATINWDLLAVALTAAGMLLWSRSRPLAAGILIGLATAAKLYPALLLGPLLVLCWRAGRWRAFGFAAGGTALSWAVVNVPVMLLAPAGWAKFYTFSQERPVDFGSVWLIVQQRTGATLENANTYAMILMALGCAGIAALGLCAPRRPRLAQLAFLVVALFVLTNKVYSPQYVLWLIPLAVLARPRWRSMLIWQSCECLYFLGIWMYLAYTGSGDKHQGLPTEGYQVVILAHLLGTLYLCAVIVRDALLPECDPVRRDDGSDDPGGGVLDRAPDVFVLGPAARTAGRETPAYRRATHRPGPRETVVRWGTATE</sequence>
<evidence type="ECO:0000256" key="3">
    <source>
        <dbReference type="ARBA" id="ARBA00022679"/>
    </source>
</evidence>
<evidence type="ECO:0000256" key="5">
    <source>
        <dbReference type="ARBA" id="ARBA00022989"/>
    </source>
</evidence>
<evidence type="ECO:0000256" key="6">
    <source>
        <dbReference type="ARBA" id="ARBA00023136"/>
    </source>
</evidence>
<dbReference type="InterPro" id="IPR016570">
    <property type="entry name" value="UCP010361"/>
</dbReference>
<dbReference type="Pfam" id="PF09594">
    <property type="entry name" value="GT87"/>
    <property type="match status" value="1"/>
</dbReference>
<dbReference type="OrthoDB" id="3348156at2"/>
<feature type="transmembrane region" description="Helical" evidence="9">
    <location>
        <begin position="161"/>
        <end position="182"/>
    </location>
</feature>
<keyword evidence="4 9" id="KW-0812">Transmembrane</keyword>
<dbReference type="RefSeq" id="WP_086817748.1">
    <property type="nucleotide sequence ID" value="NZ_BJMM01000014.1"/>
</dbReference>
<dbReference type="InterPro" id="IPR018584">
    <property type="entry name" value="GT87"/>
</dbReference>
<comment type="subcellular location">
    <subcellularLocation>
        <location evidence="1">Cell membrane</location>
        <topology evidence="1">Multi-pass membrane protein</topology>
    </subcellularLocation>
</comment>
<keyword evidence="2" id="KW-1003">Cell membrane</keyword>
<comment type="caution">
    <text evidence="10">The sequence shown here is derived from an EMBL/GenBank/DDBJ whole genome shotgun (WGS) entry which is preliminary data.</text>
</comment>
<proteinExistence type="inferred from homology"/>
<organism evidence="10 11">
    <name type="scientific">Streptomyces cacaoi</name>
    <dbReference type="NCBI Taxonomy" id="1898"/>
    <lineage>
        <taxon>Bacteria</taxon>
        <taxon>Bacillati</taxon>
        <taxon>Actinomycetota</taxon>
        <taxon>Actinomycetes</taxon>
        <taxon>Kitasatosporales</taxon>
        <taxon>Streptomycetaceae</taxon>
        <taxon>Streptomyces</taxon>
    </lineage>
</organism>
<evidence type="ECO:0000313" key="10">
    <source>
        <dbReference type="EMBL" id="GEB50759.1"/>
    </source>
</evidence>
<keyword evidence="3" id="KW-0808">Transferase</keyword>
<evidence type="ECO:0000256" key="1">
    <source>
        <dbReference type="ARBA" id="ARBA00004651"/>
    </source>
</evidence>
<feature type="transmembrane region" description="Helical" evidence="9">
    <location>
        <begin position="352"/>
        <end position="370"/>
    </location>
</feature>
<protein>
    <submittedName>
        <fullName evidence="10">Membrane protein</fullName>
    </submittedName>
</protein>
<accession>A0A4Y3R0L0</accession>
<comment type="similarity">
    <text evidence="7">Belongs to the glycosyltransferase 87 family.</text>
</comment>
<name>A0A4Y3R0L0_STRCI</name>
<feature type="transmembrane region" description="Helical" evidence="9">
    <location>
        <begin position="57"/>
        <end position="75"/>
    </location>
</feature>
<feature type="transmembrane region" description="Helical" evidence="9">
    <location>
        <begin position="393"/>
        <end position="414"/>
    </location>
</feature>
<feature type="compositionally biased region" description="Basic and acidic residues" evidence="8">
    <location>
        <begin position="1"/>
        <end position="20"/>
    </location>
</feature>
<keyword evidence="5 9" id="KW-1133">Transmembrane helix</keyword>
<feature type="transmembrane region" description="Helical" evidence="9">
    <location>
        <begin position="230"/>
        <end position="258"/>
    </location>
</feature>
<dbReference type="EMBL" id="BJMM01000014">
    <property type="protein sequence ID" value="GEB50759.1"/>
    <property type="molecule type" value="Genomic_DNA"/>
</dbReference>
<dbReference type="GO" id="GO:0005886">
    <property type="term" value="C:plasma membrane"/>
    <property type="evidence" value="ECO:0007669"/>
    <property type="project" value="UniProtKB-SubCell"/>
</dbReference>
<dbReference type="AlphaFoldDB" id="A0A4Y3R0L0"/>
<dbReference type="PIRSF" id="PIRSF010361">
    <property type="entry name" value="UCP010361"/>
    <property type="match status" value="1"/>
</dbReference>
<feature type="region of interest" description="Disordered" evidence="8">
    <location>
        <begin position="1"/>
        <end position="27"/>
    </location>
</feature>
<reference evidence="10 11" key="1">
    <citation type="submission" date="2019-06" db="EMBL/GenBank/DDBJ databases">
        <title>Whole genome shotgun sequence of Streptomyces cacaoi subsp. cacaoi NBRC 12748.</title>
        <authorList>
            <person name="Hosoyama A."/>
            <person name="Uohara A."/>
            <person name="Ohji S."/>
            <person name="Ichikawa N."/>
        </authorList>
    </citation>
    <scope>NUCLEOTIDE SEQUENCE [LARGE SCALE GENOMIC DNA]</scope>
    <source>
        <strain evidence="10 11">NBRC 12748</strain>
    </source>
</reference>
<keyword evidence="11" id="KW-1185">Reference proteome</keyword>
<dbReference type="Proteomes" id="UP000319210">
    <property type="component" value="Unassembled WGS sequence"/>
</dbReference>
<feature type="transmembrane region" description="Helical" evidence="9">
    <location>
        <begin position="426"/>
        <end position="446"/>
    </location>
</feature>
<evidence type="ECO:0000256" key="9">
    <source>
        <dbReference type="SAM" id="Phobius"/>
    </source>
</evidence>
<feature type="transmembrane region" description="Helical" evidence="9">
    <location>
        <begin position="194"/>
        <end position="224"/>
    </location>
</feature>
<evidence type="ECO:0000256" key="7">
    <source>
        <dbReference type="ARBA" id="ARBA00024033"/>
    </source>
</evidence>
<gene>
    <name evidence="10" type="ORF">SCA03_33100</name>
</gene>